<dbReference type="EMBL" id="AOCG01000002">
    <property type="protein sequence ID" value="EUJ21584.1"/>
    <property type="molecule type" value="Genomic_DNA"/>
</dbReference>
<dbReference type="PATRIC" id="fig|1265818.5.peg.543"/>
<evidence type="ECO:0000313" key="1">
    <source>
        <dbReference type="EMBL" id="EUJ21584.1"/>
    </source>
</evidence>
<dbReference type="AlphaFoldDB" id="W7B2X1"/>
<organism evidence="1 2">
    <name type="scientific">Listeria aquatica FSL S10-1188</name>
    <dbReference type="NCBI Taxonomy" id="1265818"/>
    <lineage>
        <taxon>Bacteria</taxon>
        <taxon>Bacillati</taxon>
        <taxon>Bacillota</taxon>
        <taxon>Bacilli</taxon>
        <taxon>Bacillales</taxon>
        <taxon>Listeriaceae</taxon>
        <taxon>Listeria</taxon>
    </lineage>
</organism>
<dbReference type="STRING" id="1265818.MAQA_02662"/>
<gene>
    <name evidence="1" type="ORF">MAQA_02662</name>
</gene>
<proteinExistence type="predicted"/>
<sequence>MAHKTNACRMLDQKKIPYELHEYHFDEQHLDAAHVAKETGKNPAQIFKTLVAIGDKTGHLVALLSAEDTLDLKKAC</sequence>
<reference evidence="1 2" key="1">
    <citation type="journal article" date="2014" name="Int. J. Syst. Evol. Microbiol.">
        <title>Listeria floridensis sp. nov., Listeria aquatica sp. nov., Listeria cornellensis sp. nov., Listeria riparia sp. nov. and Listeria grandensis sp. nov., from agricultural and natural environments.</title>
        <authorList>
            <person name="den Bakker H.C."/>
            <person name="Warchocki S."/>
            <person name="Wright E.M."/>
            <person name="Allred A.F."/>
            <person name="Ahlstrom C."/>
            <person name="Manuel C.S."/>
            <person name="Stasiewicz M.J."/>
            <person name="Burrell A."/>
            <person name="Roof S."/>
            <person name="Strawn L."/>
            <person name="Fortes E.D."/>
            <person name="Nightingale K.K."/>
            <person name="Kephart D."/>
            <person name="Wiedmann M."/>
        </authorList>
    </citation>
    <scope>NUCLEOTIDE SEQUENCE [LARGE SCALE GENOMIC DNA]</scope>
    <source>
        <strain evidence="1 2">FSL S10-1188</strain>
    </source>
</reference>
<dbReference type="Gene3D" id="3.90.960.10">
    <property type="entry name" value="YbaK/aminoacyl-tRNA synthetase-associated domain"/>
    <property type="match status" value="1"/>
</dbReference>
<dbReference type="SUPFAM" id="SSF55826">
    <property type="entry name" value="YbaK/ProRS associated domain"/>
    <property type="match status" value="1"/>
</dbReference>
<dbReference type="InterPro" id="IPR036754">
    <property type="entry name" value="YbaK/aa-tRNA-synt-asso_dom_sf"/>
</dbReference>
<name>W7B2X1_9LIST</name>
<dbReference type="GO" id="GO:0002161">
    <property type="term" value="F:aminoacyl-tRNA deacylase activity"/>
    <property type="evidence" value="ECO:0007669"/>
    <property type="project" value="InterPro"/>
</dbReference>
<accession>W7B2X1</accession>
<keyword evidence="2" id="KW-1185">Reference proteome</keyword>
<protein>
    <submittedName>
        <fullName evidence="1">Transcriptional regulator</fullName>
    </submittedName>
</protein>
<comment type="caution">
    <text evidence="1">The sequence shown here is derived from an EMBL/GenBank/DDBJ whole genome shotgun (WGS) entry which is preliminary data.</text>
</comment>
<evidence type="ECO:0000313" key="2">
    <source>
        <dbReference type="Proteomes" id="UP000019246"/>
    </source>
</evidence>
<dbReference type="Proteomes" id="UP000019246">
    <property type="component" value="Unassembled WGS sequence"/>
</dbReference>